<dbReference type="InterPro" id="IPR027417">
    <property type="entry name" value="P-loop_NTPase"/>
</dbReference>
<name>A0A1G8RUQ5_9BACI</name>
<gene>
    <name evidence="2" type="ORF">SAMN04488123_12057</name>
</gene>
<sequence>MEVKRAKRQKVKAAVAYIGASGSGKTLGMLLTAYGMMREKYPDMNDQEIWEKIGVVDTEHERATLYADMTIQGESIGQFLHVNLTAPFSADRYQEAINVLKQEDAEVVIIDSLSHAWENEGGFLDLQQKFGGNFQAWAKVKPEIQKFVKSITANDVHILASMRTKQDYQVEESDTGKLRIRKMGLKPIQKDDLEYEFMTVFQIDQDHYAAATKDNSTMFEGQMEKITPDHGSKLYQWLEEGIDVKQMEEESRQSMIHSLREKATEDEAIEKDIQELEGKAEQSLDDMEMRLLKRVEKIISEKQSA</sequence>
<dbReference type="Gene3D" id="3.40.50.300">
    <property type="entry name" value="P-loop containing nucleotide triphosphate hydrolases"/>
    <property type="match status" value="1"/>
</dbReference>
<accession>A0A1G8RUQ5</accession>
<evidence type="ECO:0000313" key="2">
    <source>
        <dbReference type="EMBL" id="SDJ20676.1"/>
    </source>
</evidence>
<dbReference type="EMBL" id="FNEN01000020">
    <property type="protein sequence ID" value="SDJ20676.1"/>
    <property type="molecule type" value="Genomic_DNA"/>
</dbReference>
<dbReference type="AlphaFoldDB" id="A0A1G8RUQ5"/>
<protein>
    <recommendedName>
        <fullName evidence="4">AAA domain-containing protein</fullName>
    </recommendedName>
</protein>
<proteinExistence type="predicted"/>
<keyword evidence="1" id="KW-0175">Coiled coil</keyword>
<evidence type="ECO:0008006" key="4">
    <source>
        <dbReference type="Google" id="ProtNLM"/>
    </source>
</evidence>
<dbReference type="SUPFAM" id="SSF52540">
    <property type="entry name" value="P-loop containing nucleoside triphosphate hydrolases"/>
    <property type="match status" value="1"/>
</dbReference>
<dbReference type="Proteomes" id="UP000198853">
    <property type="component" value="Unassembled WGS sequence"/>
</dbReference>
<feature type="coiled-coil region" evidence="1">
    <location>
        <begin position="259"/>
        <end position="286"/>
    </location>
</feature>
<evidence type="ECO:0000313" key="3">
    <source>
        <dbReference type="Proteomes" id="UP000198853"/>
    </source>
</evidence>
<dbReference type="OrthoDB" id="1625426at2"/>
<dbReference type="Pfam" id="PF13479">
    <property type="entry name" value="AAA_24"/>
    <property type="match status" value="1"/>
</dbReference>
<organism evidence="2 3">
    <name type="scientific">Natribacillus halophilus</name>
    <dbReference type="NCBI Taxonomy" id="549003"/>
    <lineage>
        <taxon>Bacteria</taxon>
        <taxon>Bacillati</taxon>
        <taxon>Bacillota</taxon>
        <taxon>Bacilli</taxon>
        <taxon>Bacillales</taxon>
        <taxon>Bacillaceae</taxon>
        <taxon>Natribacillus</taxon>
    </lineage>
</organism>
<evidence type="ECO:0000256" key="1">
    <source>
        <dbReference type="SAM" id="Coils"/>
    </source>
</evidence>
<reference evidence="2 3" key="1">
    <citation type="submission" date="2016-10" db="EMBL/GenBank/DDBJ databases">
        <authorList>
            <person name="de Groot N.N."/>
        </authorList>
    </citation>
    <scope>NUCLEOTIDE SEQUENCE [LARGE SCALE GENOMIC DNA]</scope>
    <source>
        <strain evidence="2 3">DSM 21771</strain>
    </source>
</reference>
<keyword evidence="3" id="KW-1185">Reference proteome</keyword>
<dbReference type="RefSeq" id="WP_090399720.1">
    <property type="nucleotide sequence ID" value="NZ_FNEN01000020.1"/>
</dbReference>